<reference evidence="3 4" key="1">
    <citation type="submission" date="2016-07" db="EMBL/GenBank/DDBJ databases">
        <title>Pervasive Adenine N6-methylation of Active Genes in Fungi.</title>
        <authorList>
            <consortium name="DOE Joint Genome Institute"/>
            <person name="Mondo S.J."/>
            <person name="Dannebaum R.O."/>
            <person name="Kuo R.C."/>
            <person name="Labutti K."/>
            <person name="Haridas S."/>
            <person name="Kuo A."/>
            <person name="Salamov A."/>
            <person name="Ahrendt S.R."/>
            <person name="Lipzen A."/>
            <person name="Sullivan W."/>
            <person name="Andreopoulos W.B."/>
            <person name="Clum A."/>
            <person name="Lindquist E."/>
            <person name="Daum C."/>
            <person name="Ramamoorthy G.K."/>
            <person name="Gryganskyi A."/>
            <person name="Culley D."/>
            <person name="Magnuson J.K."/>
            <person name="James T.Y."/>
            <person name="O'Malley M.A."/>
            <person name="Stajich J.E."/>
            <person name="Spatafora J.W."/>
            <person name="Visel A."/>
            <person name="Grigoriev I.V."/>
        </authorList>
    </citation>
    <scope>NUCLEOTIDE SEQUENCE [LARGE SCALE GENOMIC DNA]</scope>
    <source>
        <strain evidence="3 4">NRRL 2496</strain>
    </source>
</reference>
<feature type="compositionally biased region" description="Pro residues" evidence="1">
    <location>
        <begin position="312"/>
        <end position="324"/>
    </location>
</feature>
<proteinExistence type="predicted"/>
<dbReference type="InParanoid" id="A0A1X2HGY5"/>
<feature type="compositionally biased region" description="Low complexity" evidence="1">
    <location>
        <begin position="424"/>
        <end position="450"/>
    </location>
</feature>
<name>A0A1X2HGY5_SYNRA</name>
<comment type="caution">
    <text evidence="3">The sequence shown here is derived from an EMBL/GenBank/DDBJ whole genome shotgun (WGS) entry which is preliminary data.</text>
</comment>
<feature type="region of interest" description="Disordered" evidence="1">
    <location>
        <begin position="424"/>
        <end position="476"/>
    </location>
</feature>
<dbReference type="EMBL" id="MCGN01000004">
    <property type="protein sequence ID" value="ORY98180.1"/>
    <property type="molecule type" value="Genomic_DNA"/>
</dbReference>
<keyword evidence="2" id="KW-1133">Transmembrane helix</keyword>
<keyword evidence="2" id="KW-0472">Membrane</keyword>
<gene>
    <name evidence="3" type="ORF">BCR43DRAFT_263522</name>
</gene>
<keyword evidence="2" id="KW-0812">Transmembrane</keyword>
<evidence type="ECO:0000256" key="1">
    <source>
        <dbReference type="SAM" id="MobiDB-lite"/>
    </source>
</evidence>
<evidence type="ECO:0000256" key="2">
    <source>
        <dbReference type="SAM" id="Phobius"/>
    </source>
</evidence>
<evidence type="ECO:0000313" key="3">
    <source>
        <dbReference type="EMBL" id="ORY98180.1"/>
    </source>
</evidence>
<keyword evidence="4" id="KW-1185">Reference proteome</keyword>
<feature type="region of interest" description="Disordered" evidence="1">
    <location>
        <begin position="574"/>
        <end position="617"/>
    </location>
</feature>
<organism evidence="3 4">
    <name type="scientific">Syncephalastrum racemosum</name>
    <name type="common">Filamentous fungus</name>
    <dbReference type="NCBI Taxonomy" id="13706"/>
    <lineage>
        <taxon>Eukaryota</taxon>
        <taxon>Fungi</taxon>
        <taxon>Fungi incertae sedis</taxon>
        <taxon>Mucoromycota</taxon>
        <taxon>Mucoromycotina</taxon>
        <taxon>Mucoromycetes</taxon>
        <taxon>Mucorales</taxon>
        <taxon>Syncephalastraceae</taxon>
        <taxon>Syncephalastrum</taxon>
    </lineage>
</organism>
<feature type="region of interest" description="Disordered" evidence="1">
    <location>
        <begin position="146"/>
        <end position="187"/>
    </location>
</feature>
<accession>A0A1X2HGY5</accession>
<feature type="region of interest" description="Disordered" evidence="1">
    <location>
        <begin position="312"/>
        <end position="358"/>
    </location>
</feature>
<sequence>MKKRSPPKLPKRAIFHIGLDTVLLCFLFTYLSTMQLLSSDTELSSEDKNDTSLDAVGRQLLGALGLSPGMGDLDLFSEFTTLGSSERLSESIDPLSESTSNKDTPAGASSHLLNVNHDPRNGTNADLFNPDMTMFPGVFPSSKEEEWSSLHGIPTPAASELPIPSEDGRHPALHPLTGAEKENSQAGPFSTDTNVHLHQQQFTDTFQDWAERQADPHSRAAAIGRYTQPIVDMAHARSMSLSAMPVVYGPAVMEDKGQMYTQCHAGVAQEPSRRFHPYSSLRNRSITDAPRARPSEEPWLPQAWATQWNVQPPIPEANMTPPPDMSTAQANPVLPNAGLSSAVSPKSPGRQRSHSSMSLERTMAWLATLADDITEPQPQPSNSDQMHIQTNTFNKTDISENPSQLEYVGNTSEWDIDRWMASLQGGQQQSGGQLAPQQQHQQLQQMAALSNTSPQGSSEHALRRDTSGADCPGSRDAYAAYTPHQATQLAALKAMAQQAQELLQTPEYRHPASRGGDVGNRTRYPKYQESADPQRQRRRTPKPKPTHPMRQASNNAPFNLEAIYRAQEEYNAQRLKQEEGELQERQSHPNGGAFCKYPPASANNFLCPSKRMKKDRV</sequence>
<feature type="region of interest" description="Disordered" evidence="1">
    <location>
        <begin position="504"/>
        <end position="556"/>
    </location>
</feature>
<feature type="transmembrane region" description="Helical" evidence="2">
    <location>
        <begin position="12"/>
        <end position="31"/>
    </location>
</feature>
<dbReference type="Proteomes" id="UP000242180">
    <property type="component" value="Unassembled WGS sequence"/>
</dbReference>
<dbReference type="AlphaFoldDB" id="A0A1X2HGY5"/>
<feature type="compositionally biased region" description="Basic residues" evidence="1">
    <location>
        <begin position="536"/>
        <end position="547"/>
    </location>
</feature>
<protein>
    <submittedName>
        <fullName evidence="3">Uncharacterized protein</fullName>
    </submittedName>
</protein>
<evidence type="ECO:0000313" key="4">
    <source>
        <dbReference type="Proteomes" id="UP000242180"/>
    </source>
</evidence>
<feature type="region of interest" description="Disordered" evidence="1">
    <location>
        <begin position="88"/>
        <end position="127"/>
    </location>
</feature>
<feature type="compositionally biased region" description="Basic and acidic residues" evidence="1">
    <location>
        <begin position="575"/>
        <end position="587"/>
    </location>
</feature>